<dbReference type="EC" id="3.4.11.2" evidence="4"/>
<dbReference type="SUPFAM" id="SSF63737">
    <property type="entry name" value="Leukotriene A4 hydrolase N-terminal domain"/>
    <property type="match status" value="1"/>
</dbReference>
<keyword evidence="16" id="KW-1185">Reference proteome</keyword>
<name>F4KQF2_HALH1</name>
<dbReference type="GO" id="GO:0005737">
    <property type="term" value="C:cytoplasm"/>
    <property type="evidence" value="ECO:0007669"/>
    <property type="project" value="TreeGrafter"/>
</dbReference>
<comment type="catalytic activity">
    <reaction evidence="1">
        <text>Release of an N-terminal amino acid, Xaa-|-Yaa- from a peptide, amide or arylamide. Xaa is preferably Ala, but may be most amino acids including Pro (slow action). When a terminal hydrophobic residue is followed by a prolyl residue, the two may be released as an intact Xaa-Pro dipeptide.</text>
        <dbReference type="EC" id="3.4.11.2"/>
    </reaction>
</comment>
<evidence type="ECO:0000256" key="9">
    <source>
        <dbReference type="ARBA" id="ARBA00022833"/>
    </source>
</evidence>
<dbReference type="eggNOG" id="COG0308">
    <property type="taxonomic scope" value="Bacteria"/>
</dbReference>
<keyword evidence="6" id="KW-0645">Protease</keyword>
<keyword evidence="15" id="KW-0031">Aminopeptidase</keyword>
<evidence type="ECO:0000256" key="8">
    <source>
        <dbReference type="ARBA" id="ARBA00022801"/>
    </source>
</evidence>
<evidence type="ECO:0000313" key="16">
    <source>
        <dbReference type="Proteomes" id="UP000008461"/>
    </source>
</evidence>
<gene>
    <name evidence="15" type="ordered locus">Halhy_2056</name>
</gene>
<dbReference type="InterPro" id="IPR045357">
    <property type="entry name" value="Aminopeptidase_N-like_N"/>
</dbReference>
<feature type="domain" description="Peptidase M1 membrane alanine aminopeptidase" evidence="12">
    <location>
        <begin position="247"/>
        <end position="460"/>
    </location>
</feature>
<dbReference type="RefSeq" id="WP_013764494.1">
    <property type="nucleotide sequence ID" value="NC_015510.1"/>
</dbReference>
<keyword evidence="8 15" id="KW-0378">Hydrolase</keyword>
<dbReference type="KEGG" id="hhy:Halhy_2056"/>
<protein>
    <recommendedName>
        <fullName evidence="5">Aminopeptidase N</fullName>
        <ecNumber evidence="4">3.4.11.2</ecNumber>
    </recommendedName>
</protein>
<comment type="cofactor">
    <cofactor evidence="2">
        <name>Zn(2+)</name>
        <dbReference type="ChEBI" id="CHEBI:29105"/>
    </cofactor>
</comment>
<feature type="signal peptide" evidence="11">
    <location>
        <begin position="1"/>
        <end position="17"/>
    </location>
</feature>
<proteinExistence type="inferred from homology"/>
<dbReference type="Gene3D" id="2.60.40.1730">
    <property type="entry name" value="tricorn interacting facor f3 domain"/>
    <property type="match status" value="1"/>
</dbReference>
<dbReference type="EMBL" id="CP002691">
    <property type="protein sequence ID" value="AEE49941.1"/>
    <property type="molecule type" value="Genomic_DNA"/>
</dbReference>
<feature type="domain" description="Aminopeptidase N-like N-terminal" evidence="14">
    <location>
        <begin position="45"/>
        <end position="206"/>
    </location>
</feature>
<dbReference type="OrthoDB" id="100605at2"/>
<dbReference type="AlphaFoldDB" id="F4KQF2"/>
<dbReference type="PRINTS" id="PR00756">
    <property type="entry name" value="ALADIPTASE"/>
</dbReference>
<sequence length="1140" mass="128993">MRFLLIALLISSTMAFAQKNIPIPLEEGVSWELAQWRSQNLSAIVYDLNLHIPLAKTDPITGMVNIAFELKNKTQDLLLDFKPGKTWAGQLSINGKKLKGNHAQGHFVLPAKHLKLGKNAVQLTFEANNQSLNRSADYLYTLVVPDRASTVFPCFDQPNLKARYTLHLDIPADWEAMGNGPLDNSTEKAGRKQLHFKTTEAFSTYVFAFCAGKFQKATETRNGRSLTMLYRETDQAKVQRNLVDIFDLHAHAIAWMEEYTGIKLPFAKLDFALMPGFQYGGMEHIGAIFYREASLMLDENATENQKLGRASLIAHETAHMWFGDLVTMNWFNDVWLKEVFANFMAAKIVNPSFPKINHELRFLLAHQPSAYSEDRSEGSHPIQQELENLKNAGSLYGGIIYQKAPVVMRQLEAMMGEEQMRKGLQEYVRTYSYGNATWDQLISILDKYCPKDLAEWSQVWVKEAGMPRFALEQVGNGQGLEKLIVRQEKTSASGKYWPEQTQLALFYPDSVALFPVEIAGEKTEINAVKGYPFPLASLLLASPQSYGFCRLDMRSLTYFLKQTPKIADPLLRGAARMALMEEFLHEAMPPSTLLESILEALPAEQEPLNRQQLLDQLQTIYWRFADPELRLSSKAKIEELLWDLLLSAKDASARLTYFSAYQSMAETWPAVQRLNRLWNKSLSITGLTLSESQRIDLACAIALRWPQRADSILTQQLAEITNPDRVQRLNFIRPVFAADQAQRDAFFNSLKKEENRDYEPWVEDALGYLNHPRRPNAEKLHYVLPALELLEEIQRTGDIFFPRRWISAVLGGQNSAEASAAVRQFLAKSPNFPYRLRNKVLMAADLLFRAAKMRKDSGNKGGEPQNLTELEAAIKAELARVEGTFYVAFRDLQNPVQAVFINEKISIHPASTMKTPVLVEVFKQANQGKFKLSDSIVLKNEFKSIVDGSPYSLSEGDDSDLPWYQRMGQKVSIYDLARAMIVRSSNLATNMLIELVGAENTTQTMRDLGLQDIMVRRGVEDSKAYAAGLNNSATAYDLMLLMERIGRGEAGRPVDCQEMIKILSDQEFNDVIPTCLPADVQIAHKTGWITQHHHDSALIISPEGRYFSFTILSKGWTNETAANEAMGKVVEMAYRYFSKK</sequence>
<dbReference type="PANTHER" id="PTHR11533:SF299">
    <property type="entry name" value="AMINOPEPTIDASE"/>
    <property type="match status" value="1"/>
</dbReference>
<dbReference type="Proteomes" id="UP000008461">
    <property type="component" value="Chromosome"/>
</dbReference>
<dbReference type="GO" id="GO:0016285">
    <property type="term" value="F:alanyl aminopeptidase activity"/>
    <property type="evidence" value="ECO:0007669"/>
    <property type="project" value="UniProtKB-EC"/>
</dbReference>
<dbReference type="eggNOG" id="COG2367">
    <property type="taxonomic scope" value="Bacteria"/>
</dbReference>
<evidence type="ECO:0000256" key="6">
    <source>
        <dbReference type="ARBA" id="ARBA00022670"/>
    </source>
</evidence>
<evidence type="ECO:0000313" key="15">
    <source>
        <dbReference type="EMBL" id="AEE49941.1"/>
    </source>
</evidence>
<dbReference type="SUPFAM" id="SSF55486">
    <property type="entry name" value="Metalloproteases ('zincins'), catalytic domain"/>
    <property type="match status" value="1"/>
</dbReference>
<keyword evidence="11" id="KW-0732">Signal</keyword>
<dbReference type="GO" id="GO:0005615">
    <property type="term" value="C:extracellular space"/>
    <property type="evidence" value="ECO:0007669"/>
    <property type="project" value="TreeGrafter"/>
</dbReference>
<evidence type="ECO:0000256" key="7">
    <source>
        <dbReference type="ARBA" id="ARBA00022723"/>
    </source>
</evidence>
<evidence type="ECO:0000256" key="11">
    <source>
        <dbReference type="SAM" id="SignalP"/>
    </source>
</evidence>
<evidence type="ECO:0000256" key="1">
    <source>
        <dbReference type="ARBA" id="ARBA00000098"/>
    </source>
</evidence>
<accession>F4KQF2</accession>
<keyword evidence="9" id="KW-0862">Zinc</keyword>
<evidence type="ECO:0000256" key="2">
    <source>
        <dbReference type="ARBA" id="ARBA00001947"/>
    </source>
</evidence>
<dbReference type="SUPFAM" id="SSF56601">
    <property type="entry name" value="beta-lactamase/transpeptidase-like"/>
    <property type="match status" value="1"/>
</dbReference>
<evidence type="ECO:0000259" key="14">
    <source>
        <dbReference type="Pfam" id="PF17900"/>
    </source>
</evidence>
<evidence type="ECO:0000256" key="3">
    <source>
        <dbReference type="ARBA" id="ARBA00010136"/>
    </source>
</evidence>
<dbReference type="InterPro" id="IPR042097">
    <property type="entry name" value="Aminopeptidase_N-like_N_sf"/>
</dbReference>
<dbReference type="Gene3D" id="3.40.710.10">
    <property type="entry name" value="DD-peptidase/beta-lactamase superfamily"/>
    <property type="match status" value="1"/>
</dbReference>
<reference evidence="15 16" key="1">
    <citation type="journal article" date="2011" name="Stand. Genomic Sci.">
        <title>Complete genome sequence of Haliscomenobacter hydrossis type strain (O).</title>
        <authorList>
            <consortium name="US DOE Joint Genome Institute (JGI-PGF)"/>
            <person name="Daligault H."/>
            <person name="Lapidus A."/>
            <person name="Zeytun A."/>
            <person name="Nolan M."/>
            <person name="Lucas S."/>
            <person name="Del Rio T.G."/>
            <person name="Tice H."/>
            <person name="Cheng J.F."/>
            <person name="Tapia R."/>
            <person name="Han C."/>
            <person name="Goodwin L."/>
            <person name="Pitluck S."/>
            <person name="Liolios K."/>
            <person name="Pagani I."/>
            <person name="Ivanova N."/>
            <person name="Huntemann M."/>
            <person name="Mavromatis K."/>
            <person name="Mikhailova N."/>
            <person name="Pati A."/>
            <person name="Chen A."/>
            <person name="Palaniappan K."/>
            <person name="Land M."/>
            <person name="Hauser L."/>
            <person name="Brambilla E.M."/>
            <person name="Rohde M."/>
            <person name="Verbarg S."/>
            <person name="Goker M."/>
            <person name="Bristow J."/>
            <person name="Eisen J.A."/>
            <person name="Markowitz V."/>
            <person name="Hugenholtz P."/>
            <person name="Kyrpides N.C."/>
            <person name="Klenk H.P."/>
            <person name="Woyke T."/>
        </authorList>
    </citation>
    <scope>NUCLEOTIDE SEQUENCE [LARGE SCALE GENOMIC DNA]</scope>
    <source>
        <strain evidence="16">ATCC 27775 / DSM 1100 / LMG 10767 / O</strain>
    </source>
</reference>
<evidence type="ECO:0000256" key="4">
    <source>
        <dbReference type="ARBA" id="ARBA00012564"/>
    </source>
</evidence>
<dbReference type="GO" id="GO:0008800">
    <property type="term" value="F:beta-lactamase activity"/>
    <property type="evidence" value="ECO:0007669"/>
    <property type="project" value="InterPro"/>
</dbReference>
<keyword evidence="10" id="KW-0482">Metalloprotease</keyword>
<evidence type="ECO:0000259" key="12">
    <source>
        <dbReference type="Pfam" id="PF01433"/>
    </source>
</evidence>
<dbReference type="GO" id="GO:0070006">
    <property type="term" value="F:metalloaminopeptidase activity"/>
    <property type="evidence" value="ECO:0007669"/>
    <property type="project" value="TreeGrafter"/>
</dbReference>
<dbReference type="Pfam" id="PF01433">
    <property type="entry name" value="Peptidase_M1"/>
    <property type="match status" value="1"/>
</dbReference>
<dbReference type="Pfam" id="PF13354">
    <property type="entry name" value="Beta-lactamase2"/>
    <property type="match status" value="1"/>
</dbReference>
<dbReference type="GO" id="GO:0008270">
    <property type="term" value="F:zinc ion binding"/>
    <property type="evidence" value="ECO:0007669"/>
    <property type="project" value="InterPro"/>
</dbReference>
<dbReference type="InterPro" id="IPR014782">
    <property type="entry name" value="Peptidase_M1_dom"/>
</dbReference>
<dbReference type="GO" id="GO:0043171">
    <property type="term" value="P:peptide catabolic process"/>
    <property type="evidence" value="ECO:0007669"/>
    <property type="project" value="TreeGrafter"/>
</dbReference>
<dbReference type="InterPro" id="IPR027268">
    <property type="entry name" value="Peptidase_M4/M1_CTD_sf"/>
</dbReference>
<evidence type="ECO:0000256" key="10">
    <source>
        <dbReference type="ARBA" id="ARBA00023049"/>
    </source>
</evidence>
<evidence type="ECO:0000259" key="13">
    <source>
        <dbReference type="Pfam" id="PF13354"/>
    </source>
</evidence>
<reference key="2">
    <citation type="submission" date="2011-04" db="EMBL/GenBank/DDBJ databases">
        <title>Complete sequence of chromosome of Haliscomenobacter hydrossis DSM 1100.</title>
        <authorList>
            <consortium name="US DOE Joint Genome Institute (JGI-PGF)"/>
            <person name="Lucas S."/>
            <person name="Han J."/>
            <person name="Lapidus A."/>
            <person name="Bruce D."/>
            <person name="Goodwin L."/>
            <person name="Pitluck S."/>
            <person name="Peters L."/>
            <person name="Kyrpides N."/>
            <person name="Mavromatis K."/>
            <person name="Ivanova N."/>
            <person name="Ovchinnikova G."/>
            <person name="Pagani I."/>
            <person name="Daligault H."/>
            <person name="Detter J.C."/>
            <person name="Han C."/>
            <person name="Land M."/>
            <person name="Hauser L."/>
            <person name="Markowitz V."/>
            <person name="Cheng J.-F."/>
            <person name="Hugenholtz P."/>
            <person name="Woyke T."/>
            <person name="Wu D."/>
            <person name="Verbarg S."/>
            <person name="Frueling A."/>
            <person name="Brambilla E."/>
            <person name="Klenk H.-P."/>
            <person name="Eisen J.A."/>
        </authorList>
    </citation>
    <scope>NUCLEOTIDE SEQUENCE</scope>
    <source>
        <strain>DSM 1100</strain>
    </source>
</reference>
<dbReference type="Gene3D" id="1.10.390.10">
    <property type="entry name" value="Neutral Protease Domain 2"/>
    <property type="match status" value="1"/>
</dbReference>
<dbReference type="InterPro" id="IPR012338">
    <property type="entry name" value="Beta-lactam/transpept-like"/>
</dbReference>
<dbReference type="GO" id="GO:0042277">
    <property type="term" value="F:peptide binding"/>
    <property type="evidence" value="ECO:0007669"/>
    <property type="project" value="TreeGrafter"/>
</dbReference>
<dbReference type="CDD" id="cd09602">
    <property type="entry name" value="M1_APN"/>
    <property type="match status" value="1"/>
</dbReference>
<dbReference type="GO" id="GO:0006508">
    <property type="term" value="P:proteolysis"/>
    <property type="evidence" value="ECO:0007669"/>
    <property type="project" value="UniProtKB-KW"/>
</dbReference>
<dbReference type="Pfam" id="PF17900">
    <property type="entry name" value="Peptidase_M1_N"/>
    <property type="match status" value="1"/>
</dbReference>
<organism evidence="15 16">
    <name type="scientific">Haliscomenobacter hydrossis (strain ATCC 27775 / DSM 1100 / LMG 10767 / O)</name>
    <dbReference type="NCBI Taxonomy" id="760192"/>
    <lineage>
        <taxon>Bacteria</taxon>
        <taxon>Pseudomonadati</taxon>
        <taxon>Bacteroidota</taxon>
        <taxon>Saprospiria</taxon>
        <taxon>Saprospirales</taxon>
        <taxon>Haliscomenobacteraceae</taxon>
        <taxon>Haliscomenobacter</taxon>
    </lineage>
</organism>
<feature type="chain" id="PRO_5003315903" description="Aminopeptidase N" evidence="11">
    <location>
        <begin position="18"/>
        <end position="1140"/>
    </location>
</feature>
<comment type="similarity">
    <text evidence="3">Belongs to the peptidase M1 family.</text>
</comment>
<dbReference type="GO" id="GO:0030655">
    <property type="term" value="P:beta-lactam antibiotic catabolic process"/>
    <property type="evidence" value="ECO:0007669"/>
    <property type="project" value="InterPro"/>
</dbReference>
<dbReference type="GO" id="GO:0016020">
    <property type="term" value="C:membrane"/>
    <property type="evidence" value="ECO:0007669"/>
    <property type="project" value="TreeGrafter"/>
</dbReference>
<dbReference type="InterPro" id="IPR001930">
    <property type="entry name" value="Peptidase_M1"/>
</dbReference>
<dbReference type="PANTHER" id="PTHR11533">
    <property type="entry name" value="PROTEASE M1 ZINC METALLOPROTEASE"/>
    <property type="match status" value="1"/>
</dbReference>
<dbReference type="HOGENOM" id="CLU_007335_0_0_10"/>
<dbReference type="STRING" id="760192.Halhy_2056"/>
<evidence type="ECO:0000256" key="5">
    <source>
        <dbReference type="ARBA" id="ARBA00015611"/>
    </source>
</evidence>
<dbReference type="InterPro" id="IPR050344">
    <property type="entry name" value="Peptidase_M1_aminopeptidases"/>
</dbReference>
<keyword evidence="7" id="KW-0479">Metal-binding</keyword>
<feature type="domain" description="Beta-lactamase class A catalytic" evidence="13">
    <location>
        <begin position="887"/>
        <end position="1112"/>
    </location>
</feature>
<dbReference type="InterPro" id="IPR045155">
    <property type="entry name" value="Beta-lactam_cat"/>
</dbReference>